<accession>A0A5E6RYK6</accession>
<name>A0A5E6RYK6_PSEFL</name>
<dbReference type="GO" id="GO:0005829">
    <property type="term" value="C:cytosol"/>
    <property type="evidence" value="ECO:0007669"/>
    <property type="project" value="TreeGrafter"/>
</dbReference>
<dbReference type="EMBL" id="CABVII010000016">
    <property type="protein sequence ID" value="VVP16701.1"/>
    <property type="molecule type" value="Genomic_DNA"/>
</dbReference>
<keyword evidence="2" id="KW-0238">DNA-binding</keyword>
<keyword evidence="3" id="KW-0804">Transcription</keyword>
<dbReference type="Pfam" id="PF12833">
    <property type="entry name" value="HTH_18"/>
    <property type="match status" value="1"/>
</dbReference>
<evidence type="ECO:0000256" key="3">
    <source>
        <dbReference type="ARBA" id="ARBA00023163"/>
    </source>
</evidence>
<dbReference type="GO" id="GO:0000976">
    <property type="term" value="F:transcription cis-regulatory region binding"/>
    <property type="evidence" value="ECO:0007669"/>
    <property type="project" value="TreeGrafter"/>
</dbReference>
<dbReference type="Gene3D" id="1.10.10.60">
    <property type="entry name" value="Homeodomain-like"/>
    <property type="match status" value="1"/>
</dbReference>
<protein>
    <submittedName>
        <fullName evidence="4">HTH-type transcriptional regulator VirS</fullName>
    </submittedName>
</protein>
<sequence>MYRVCTGYTNVVVNTLSAQGLDVIDLSREAGLDMTILSQQQAFYERNTIYRLWELAAQASGDSNIGLKAYGHVHPGNFQIVGYTMMSSLNLKRALERLVRFSPLISSGHSLFLSQEGQNYRLAGLDHQCDSVKPRQHTDAGLASLLGFCRWLAGGKRVQPLRVEFTYPEPEDISEHQQVFGCELRFGAACDSILFDGQQLLRPSSMANEALAILHDSFAEAQLDLLYGFTIVCRIRALITERLSQGQGQCDMESIATALNISKRTLQRALEKDGAQFKDVLNDVRRQLADFYLRHSHFNMKHVTYLLGFHDHSSFHKACIRWFGMTPGQYRVGESLPKVRDVKLRLVGQSLAIEGAEKQAPFRNTMRVAGTGRAMAQGAGM</sequence>
<dbReference type="InterPro" id="IPR032687">
    <property type="entry name" value="AraC-type_N"/>
</dbReference>
<dbReference type="InterPro" id="IPR018060">
    <property type="entry name" value="HTH_AraC"/>
</dbReference>
<dbReference type="Proteomes" id="UP000385207">
    <property type="component" value="Unassembled WGS sequence"/>
</dbReference>
<dbReference type="AlphaFoldDB" id="A0A5E6RYK6"/>
<gene>
    <name evidence="4" type="primary">virS_3</name>
    <name evidence="4" type="ORF">PS862_03636</name>
</gene>
<dbReference type="PANTHER" id="PTHR47894:SF1">
    <property type="entry name" value="HTH-TYPE TRANSCRIPTIONAL REGULATOR VQSM"/>
    <property type="match status" value="1"/>
</dbReference>
<dbReference type="PANTHER" id="PTHR47894">
    <property type="entry name" value="HTH-TYPE TRANSCRIPTIONAL REGULATOR GADX"/>
    <property type="match status" value="1"/>
</dbReference>
<dbReference type="OrthoDB" id="5582699at2"/>
<evidence type="ECO:0000256" key="2">
    <source>
        <dbReference type="ARBA" id="ARBA00023125"/>
    </source>
</evidence>
<proteinExistence type="predicted"/>
<dbReference type="InterPro" id="IPR009057">
    <property type="entry name" value="Homeodomain-like_sf"/>
</dbReference>
<dbReference type="GO" id="GO:0003700">
    <property type="term" value="F:DNA-binding transcription factor activity"/>
    <property type="evidence" value="ECO:0007669"/>
    <property type="project" value="InterPro"/>
</dbReference>
<evidence type="ECO:0000256" key="1">
    <source>
        <dbReference type="ARBA" id="ARBA00023015"/>
    </source>
</evidence>
<evidence type="ECO:0000313" key="5">
    <source>
        <dbReference type="Proteomes" id="UP000385207"/>
    </source>
</evidence>
<evidence type="ECO:0000313" key="4">
    <source>
        <dbReference type="EMBL" id="VVP16701.1"/>
    </source>
</evidence>
<organism evidence="4 5">
    <name type="scientific">Pseudomonas fluorescens</name>
    <dbReference type="NCBI Taxonomy" id="294"/>
    <lineage>
        <taxon>Bacteria</taxon>
        <taxon>Pseudomonadati</taxon>
        <taxon>Pseudomonadota</taxon>
        <taxon>Gammaproteobacteria</taxon>
        <taxon>Pseudomonadales</taxon>
        <taxon>Pseudomonadaceae</taxon>
        <taxon>Pseudomonas</taxon>
    </lineage>
</organism>
<dbReference type="SUPFAM" id="SSF46689">
    <property type="entry name" value="Homeodomain-like"/>
    <property type="match status" value="1"/>
</dbReference>
<reference evidence="4 5" key="1">
    <citation type="submission" date="2019-09" db="EMBL/GenBank/DDBJ databases">
        <authorList>
            <person name="Chandra G."/>
            <person name="Truman W A."/>
        </authorList>
    </citation>
    <scope>NUCLEOTIDE SEQUENCE [LARGE SCALE GENOMIC DNA]</scope>
    <source>
        <strain evidence="4">PS862</strain>
    </source>
</reference>
<dbReference type="PROSITE" id="PS01124">
    <property type="entry name" value="HTH_ARAC_FAMILY_2"/>
    <property type="match status" value="1"/>
</dbReference>
<dbReference type="SMART" id="SM00342">
    <property type="entry name" value="HTH_ARAC"/>
    <property type="match status" value="1"/>
</dbReference>
<keyword evidence="1" id="KW-0805">Transcription regulation</keyword>
<dbReference type="Pfam" id="PF12625">
    <property type="entry name" value="Arabinose_bd"/>
    <property type="match status" value="1"/>
</dbReference>